<evidence type="ECO:0000313" key="5">
    <source>
        <dbReference type="Proteomes" id="UP000607653"/>
    </source>
</evidence>
<proteinExistence type="predicted"/>
<gene>
    <name evidence="4" type="ORF">HUJ06_022110</name>
</gene>
<feature type="region of interest" description="Disordered" evidence="1">
    <location>
        <begin position="90"/>
        <end position="122"/>
    </location>
</feature>
<reference evidence="4 5" key="1">
    <citation type="journal article" date="2020" name="Mol. Biol. Evol.">
        <title>Distinct Expression and Methylation Patterns for Genes with Different Fates following a Single Whole-Genome Duplication in Flowering Plants.</title>
        <authorList>
            <person name="Shi T."/>
            <person name="Rahmani R.S."/>
            <person name="Gugger P.F."/>
            <person name="Wang M."/>
            <person name="Li H."/>
            <person name="Zhang Y."/>
            <person name="Li Z."/>
            <person name="Wang Q."/>
            <person name="Van de Peer Y."/>
            <person name="Marchal K."/>
            <person name="Chen J."/>
        </authorList>
    </citation>
    <scope>NUCLEOTIDE SEQUENCE [LARGE SCALE GENOMIC DNA]</scope>
    <source>
        <tissue evidence="4">Leaf</tissue>
    </source>
</reference>
<evidence type="ECO:0000259" key="3">
    <source>
        <dbReference type="Pfam" id="PF05004"/>
    </source>
</evidence>
<dbReference type="InterPro" id="IPR007701">
    <property type="entry name" value="Interferon-rel_develop_reg_N"/>
</dbReference>
<feature type="domain" description="Interferon-related developmental regulator N-terminal" evidence="3">
    <location>
        <begin position="155"/>
        <end position="254"/>
    </location>
</feature>
<dbReference type="EMBL" id="DUZY01000001">
    <property type="protein sequence ID" value="DAD20647.1"/>
    <property type="molecule type" value="Genomic_DNA"/>
</dbReference>
<name>A0A822XK15_NELNU</name>
<accession>A0A822XK15</accession>
<sequence length="363" mass="40747">MNTVKYGRCSPAYVLSSCLQNSSGPTILPCPCDLWNREERLMSRSQLLMGTAVHESGKPISGFGISRFMSHDHPTLYTIHTCATCKNKRQTVKGAETEDDDGDDTVSTISTAESSDGQQSLSHEAVAQVRGEKPDIEDVLDMLYEKRPLVFQNQLMKYFEAWPRLLTMEDRSVRLAVGEGIAIIFENLSSDYRDLDYNESILTTVSGNIVSQSTCDDVVDQMRDLSIEAGGKGTSKKELNSQRNFFNDILDFIEGGSGPNISLKLSNSDSLTVTTWAQSIQVNMFRSFLGGGFQTHMLNNPFLHDVFDFRPKASKKQVLSTKEERMLYSPNSVSNKARTQELNRRRSNAQVENYGYYNVDMDE</sequence>
<evidence type="ECO:0000259" key="2">
    <source>
        <dbReference type="Pfam" id="PF04836"/>
    </source>
</evidence>
<dbReference type="InterPro" id="IPR006921">
    <property type="entry name" value="Interferon-rel_develop_reg_C"/>
</dbReference>
<dbReference type="Proteomes" id="UP000607653">
    <property type="component" value="Unassembled WGS sequence"/>
</dbReference>
<dbReference type="AlphaFoldDB" id="A0A822XK15"/>
<keyword evidence="5" id="KW-1185">Reference proteome</keyword>
<dbReference type="Pfam" id="PF05004">
    <property type="entry name" value="IFRD"/>
    <property type="match status" value="1"/>
</dbReference>
<protein>
    <submittedName>
        <fullName evidence="4">Uncharacterized protein</fullName>
    </submittedName>
</protein>
<dbReference type="Pfam" id="PF04836">
    <property type="entry name" value="IFRD_C"/>
    <property type="match status" value="1"/>
</dbReference>
<comment type="caution">
    <text evidence="4">The sequence shown here is derived from an EMBL/GenBank/DDBJ whole genome shotgun (WGS) entry which is preliminary data.</text>
</comment>
<evidence type="ECO:0000256" key="1">
    <source>
        <dbReference type="SAM" id="MobiDB-lite"/>
    </source>
</evidence>
<feature type="domain" description="Interferon-related developmental regulator C-terminal" evidence="2">
    <location>
        <begin position="300"/>
        <end position="347"/>
    </location>
</feature>
<feature type="compositionally biased region" description="Polar residues" evidence="1">
    <location>
        <begin position="105"/>
        <end position="122"/>
    </location>
</feature>
<organism evidence="4 5">
    <name type="scientific">Nelumbo nucifera</name>
    <name type="common">Sacred lotus</name>
    <dbReference type="NCBI Taxonomy" id="4432"/>
    <lineage>
        <taxon>Eukaryota</taxon>
        <taxon>Viridiplantae</taxon>
        <taxon>Streptophyta</taxon>
        <taxon>Embryophyta</taxon>
        <taxon>Tracheophyta</taxon>
        <taxon>Spermatophyta</taxon>
        <taxon>Magnoliopsida</taxon>
        <taxon>Proteales</taxon>
        <taxon>Nelumbonaceae</taxon>
        <taxon>Nelumbo</taxon>
    </lineage>
</organism>
<dbReference type="PANTHER" id="PTHR12354">
    <property type="entry name" value="INTERFERON-RELATED DEVELOPMENTAL REGULATOR"/>
    <property type="match status" value="1"/>
</dbReference>
<evidence type="ECO:0000313" key="4">
    <source>
        <dbReference type="EMBL" id="DAD20647.1"/>
    </source>
</evidence>
<dbReference type="PANTHER" id="PTHR12354:SF1">
    <property type="entry name" value="INTERFERON-RELATED DEVELOPMENTAL REGULATOR 1"/>
    <property type="match status" value="1"/>
</dbReference>
<dbReference type="InterPro" id="IPR039777">
    <property type="entry name" value="IFRD"/>
</dbReference>